<evidence type="ECO:0000256" key="6">
    <source>
        <dbReference type="ARBA" id="ARBA00022777"/>
    </source>
</evidence>
<keyword evidence="7" id="KW-0067">ATP-binding</keyword>
<dbReference type="GO" id="GO:0016020">
    <property type="term" value="C:membrane"/>
    <property type="evidence" value="ECO:0007669"/>
    <property type="project" value="InterPro"/>
</dbReference>
<dbReference type="GO" id="GO:0000155">
    <property type="term" value="F:phosphorelay sensor kinase activity"/>
    <property type="evidence" value="ECO:0007669"/>
    <property type="project" value="InterPro"/>
</dbReference>
<keyword evidence="9" id="KW-0472">Membrane</keyword>
<keyword evidence="6 12" id="KW-0418">Kinase</keyword>
<keyword evidence="5" id="KW-0547">Nucleotide-binding</keyword>
<evidence type="ECO:0000256" key="3">
    <source>
        <dbReference type="ARBA" id="ARBA00022553"/>
    </source>
</evidence>
<evidence type="ECO:0000256" key="9">
    <source>
        <dbReference type="SAM" id="Phobius"/>
    </source>
</evidence>
<feature type="transmembrane region" description="Helical" evidence="9">
    <location>
        <begin position="66"/>
        <end position="86"/>
    </location>
</feature>
<dbReference type="GO" id="GO:0046983">
    <property type="term" value="F:protein dimerization activity"/>
    <property type="evidence" value="ECO:0007669"/>
    <property type="project" value="InterPro"/>
</dbReference>
<evidence type="ECO:0000256" key="5">
    <source>
        <dbReference type="ARBA" id="ARBA00022741"/>
    </source>
</evidence>
<evidence type="ECO:0000256" key="7">
    <source>
        <dbReference type="ARBA" id="ARBA00022840"/>
    </source>
</evidence>
<keyword evidence="8" id="KW-0902">Two-component regulatory system</keyword>
<evidence type="ECO:0000256" key="1">
    <source>
        <dbReference type="ARBA" id="ARBA00000085"/>
    </source>
</evidence>
<dbReference type="InterPro" id="IPR011712">
    <property type="entry name" value="Sig_transdc_His_kin_sub3_dim/P"/>
</dbReference>
<dbReference type="InterPro" id="IPR036890">
    <property type="entry name" value="HATPase_C_sf"/>
</dbReference>
<evidence type="ECO:0000256" key="8">
    <source>
        <dbReference type="ARBA" id="ARBA00023012"/>
    </source>
</evidence>
<dbReference type="CDD" id="cd16917">
    <property type="entry name" value="HATPase_UhpB-NarQ-NarX-like"/>
    <property type="match status" value="1"/>
</dbReference>
<dbReference type="AlphaFoldDB" id="A0A4Y4B5B8"/>
<name>A0A4Y4B5B8_MICMQ</name>
<evidence type="ECO:0000256" key="4">
    <source>
        <dbReference type="ARBA" id="ARBA00022679"/>
    </source>
</evidence>
<evidence type="ECO:0000259" key="10">
    <source>
        <dbReference type="Pfam" id="PF07730"/>
    </source>
</evidence>
<dbReference type="InterPro" id="IPR055558">
    <property type="entry name" value="DUF7134"/>
</dbReference>
<feature type="domain" description="Signal transduction histidine kinase subgroup 3 dimerisation and phosphoacceptor" evidence="10">
    <location>
        <begin position="215"/>
        <end position="278"/>
    </location>
</feature>
<dbReference type="InterPro" id="IPR050482">
    <property type="entry name" value="Sensor_HK_TwoCompSys"/>
</dbReference>
<evidence type="ECO:0000313" key="12">
    <source>
        <dbReference type="EMBL" id="GEC74410.1"/>
    </source>
</evidence>
<dbReference type="EMBL" id="BJNQ01000002">
    <property type="protein sequence ID" value="GEC74410.1"/>
    <property type="molecule type" value="Genomic_DNA"/>
</dbReference>
<feature type="domain" description="DUF7134" evidence="11">
    <location>
        <begin position="27"/>
        <end position="141"/>
    </location>
</feature>
<evidence type="ECO:0000313" key="13">
    <source>
        <dbReference type="Proteomes" id="UP000317410"/>
    </source>
</evidence>
<dbReference type="PANTHER" id="PTHR24421">
    <property type="entry name" value="NITRATE/NITRITE SENSOR PROTEIN NARX-RELATED"/>
    <property type="match status" value="1"/>
</dbReference>
<keyword evidence="3" id="KW-0597">Phosphoprotein</keyword>
<proteinExistence type="predicted"/>
<dbReference type="Gene3D" id="3.30.565.10">
    <property type="entry name" value="Histidine kinase-like ATPase, C-terminal domain"/>
    <property type="match status" value="1"/>
</dbReference>
<dbReference type="EC" id="2.7.13.3" evidence="2"/>
<feature type="transmembrane region" description="Helical" evidence="9">
    <location>
        <begin position="35"/>
        <end position="54"/>
    </location>
</feature>
<dbReference type="RefSeq" id="WP_055873872.1">
    <property type="nucleotide sequence ID" value="NZ_BJNQ01000002.1"/>
</dbReference>
<dbReference type="Pfam" id="PF23539">
    <property type="entry name" value="DUF7134"/>
    <property type="match status" value="1"/>
</dbReference>
<feature type="transmembrane region" description="Helical" evidence="9">
    <location>
        <begin position="98"/>
        <end position="126"/>
    </location>
</feature>
<reference evidence="12 13" key="1">
    <citation type="submission" date="2019-06" db="EMBL/GenBank/DDBJ databases">
        <title>Whole genome shotgun sequence of Microbacterium liquefaciens NBRC 15037.</title>
        <authorList>
            <person name="Hosoyama A."/>
            <person name="Uohara A."/>
            <person name="Ohji S."/>
            <person name="Ichikawa N."/>
        </authorList>
    </citation>
    <scope>NUCLEOTIDE SEQUENCE [LARGE SCALE GENOMIC DNA]</scope>
    <source>
        <strain evidence="12 13">NBRC 15037</strain>
    </source>
</reference>
<keyword evidence="9" id="KW-0812">Transmembrane</keyword>
<protein>
    <recommendedName>
        <fullName evidence="2">histidine kinase</fullName>
        <ecNumber evidence="2">2.7.13.3</ecNumber>
    </recommendedName>
</protein>
<feature type="transmembrane region" description="Helical" evidence="9">
    <location>
        <begin position="132"/>
        <end position="154"/>
    </location>
</feature>
<dbReference type="GO" id="GO:0005524">
    <property type="term" value="F:ATP binding"/>
    <property type="evidence" value="ECO:0007669"/>
    <property type="project" value="UniProtKB-KW"/>
</dbReference>
<dbReference type="SUPFAM" id="SSF55874">
    <property type="entry name" value="ATPase domain of HSP90 chaperone/DNA topoisomerase II/histidine kinase"/>
    <property type="match status" value="1"/>
</dbReference>
<dbReference type="Pfam" id="PF07730">
    <property type="entry name" value="HisKA_3"/>
    <property type="match status" value="1"/>
</dbReference>
<keyword evidence="9" id="KW-1133">Transmembrane helix</keyword>
<gene>
    <name evidence="12" type="ORF">MLI01_05550</name>
</gene>
<evidence type="ECO:0000259" key="11">
    <source>
        <dbReference type="Pfam" id="PF23539"/>
    </source>
</evidence>
<comment type="caution">
    <text evidence="12">The sequence shown here is derived from an EMBL/GenBank/DDBJ whole genome shotgun (WGS) entry which is preliminary data.</text>
</comment>
<dbReference type="Proteomes" id="UP000317410">
    <property type="component" value="Unassembled WGS sequence"/>
</dbReference>
<feature type="transmembrane region" description="Helical" evidence="9">
    <location>
        <begin position="166"/>
        <end position="184"/>
    </location>
</feature>
<evidence type="ECO:0000256" key="2">
    <source>
        <dbReference type="ARBA" id="ARBA00012438"/>
    </source>
</evidence>
<comment type="catalytic activity">
    <reaction evidence="1">
        <text>ATP + protein L-histidine = ADP + protein N-phospho-L-histidine.</text>
        <dbReference type="EC" id="2.7.13.3"/>
    </reaction>
</comment>
<keyword evidence="4" id="KW-0808">Transferase</keyword>
<organism evidence="12 13">
    <name type="scientific">Microbacterium maritypicum</name>
    <name type="common">Microbacterium liquefaciens</name>
    <dbReference type="NCBI Taxonomy" id="33918"/>
    <lineage>
        <taxon>Bacteria</taxon>
        <taxon>Bacillati</taxon>
        <taxon>Actinomycetota</taxon>
        <taxon>Actinomycetes</taxon>
        <taxon>Micrococcales</taxon>
        <taxon>Microbacteriaceae</taxon>
        <taxon>Microbacterium</taxon>
    </lineage>
</organism>
<accession>A0A4Y4B5B8</accession>
<dbReference type="Gene3D" id="1.20.5.1930">
    <property type="match status" value="1"/>
</dbReference>
<sequence length="424" mass="45165">MSRTRSRSDSIREDEELRLPRAPGLFRRFWARHPLFADILLALICLFLSLAPAAPYPDPSLPEGTYITLNIATLAMVAIGCSTLLWRRRAPLGPFLAAVILGTVGLFTGMSGGIILLLVACYGVAVYRSARLAWICYGIGAAWFLGFTTVLMLTGATVLQVGLDTALSYVALGLIGTLVGVNVGDRKRYLLAIIDRSRQLLIERDQQAQLAAASERARIAREMHDIVSHSLTVIVALSEGAAATPDREQARKAAASAADTARGALTEMRSMLGVLRDDESPLPLAPMQPVPARDTVETAQRAGYPATLTVVGQAEVSPAVAHAIGRIVQEGVTNAMRHAPTAKTIAVRLEYTTETVTIEIVNDGVTGEVGSDGFGVRGLSERAAHVHGTVRSAPADGGRWVLRAVLPTSGSTPAARRETMEDDG</sequence>
<dbReference type="PANTHER" id="PTHR24421:SF10">
    <property type="entry name" value="NITRATE_NITRITE SENSOR PROTEIN NARQ"/>
    <property type="match status" value="1"/>
</dbReference>